<evidence type="ECO:0000256" key="5">
    <source>
        <dbReference type="ARBA" id="ARBA00024867"/>
    </source>
</evidence>
<dbReference type="GO" id="GO:0003700">
    <property type="term" value="F:DNA-binding transcription factor activity"/>
    <property type="evidence" value="ECO:0007669"/>
    <property type="project" value="InterPro"/>
</dbReference>
<keyword evidence="6" id="KW-0597">Phosphoprotein</keyword>
<dbReference type="AlphaFoldDB" id="A0A930DTV1"/>
<dbReference type="SMART" id="SM00448">
    <property type="entry name" value="REC"/>
    <property type="match status" value="1"/>
</dbReference>
<dbReference type="PANTHER" id="PTHR43280">
    <property type="entry name" value="ARAC-FAMILY TRANSCRIPTIONAL REGULATOR"/>
    <property type="match status" value="1"/>
</dbReference>
<dbReference type="GO" id="GO:0000160">
    <property type="term" value="P:phosphorelay signal transduction system"/>
    <property type="evidence" value="ECO:0007669"/>
    <property type="project" value="InterPro"/>
</dbReference>
<dbReference type="Pfam" id="PF00072">
    <property type="entry name" value="Response_reg"/>
    <property type="match status" value="1"/>
</dbReference>
<feature type="modified residue" description="4-aspartylphosphate" evidence="6">
    <location>
        <position position="53"/>
    </location>
</feature>
<dbReference type="SUPFAM" id="SSF52172">
    <property type="entry name" value="CheY-like"/>
    <property type="match status" value="1"/>
</dbReference>
<protein>
    <recommendedName>
        <fullName evidence="1">Stage 0 sporulation protein A homolog</fullName>
    </recommendedName>
</protein>
<dbReference type="Pfam" id="PF12833">
    <property type="entry name" value="HTH_18"/>
    <property type="match status" value="1"/>
</dbReference>
<evidence type="ECO:0000259" key="8">
    <source>
        <dbReference type="PROSITE" id="PS50110"/>
    </source>
</evidence>
<evidence type="ECO:0000313" key="9">
    <source>
        <dbReference type="EMBL" id="MBF1284485.1"/>
    </source>
</evidence>
<dbReference type="InterPro" id="IPR018060">
    <property type="entry name" value="HTH_AraC"/>
</dbReference>
<dbReference type="Proteomes" id="UP000709351">
    <property type="component" value="Unassembled WGS sequence"/>
</dbReference>
<reference evidence="9" key="1">
    <citation type="submission" date="2020-04" db="EMBL/GenBank/DDBJ databases">
        <title>Deep metagenomics examines the oral microbiome during advanced dental caries in children, revealing novel taxa and co-occurrences with host molecules.</title>
        <authorList>
            <person name="Baker J.L."/>
            <person name="Morton J.T."/>
            <person name="Dinis M."/>
            <person name="Alvarez R."/>
            <person name="Tran N.C."/>
            <person name="Knight R."/>
            <person name="Edlund A."/>
        </authorList>
    </citation>
    <scope>NUCLEOTIDE SEQUENCE</scope>
    <source>
        <strain evidence="9">JCVI_24_bin.2</strain>
    </source>
</reference>
<comment type="caution">
    <text evidence="9">The sequence shown here is derived from an EMBL/GenBank/DDBJ whole genome shotgun (WGS) entry which is preliminary data.</text>
</comment>
<evidence type="ECO:0000256" key="3">
    <source>
        <dbReference type="ARBA" id="ARBA00023125"/>
    </source>
</evidence>
<feature type="domain" description="Response regulatory" evidence="8">
    <location>
        <begin position="2"/>
        <end position="118"/>
    </location>
</feature>
<organism evidence="9 10">
    <name type="scientific">Oribacterium parvum</name>
    <dbReference type="NCBI Taxonomy" id="1501329"/>
    <lineage>
        <taxon>Bacteria</taxon>
        <taxon>Bacillati</taxon>
        <taxon>Bacillota</taxon>
        <taxon>Clostridia</taxon>
        <taxon>Lachnospirales</taxon>
        <taxon>Lachnospiraceae</taxon>
        <taxon>Oribacterium</taxon>
    </lineage>
</organism>
<dbReference type="SUPFAM" id="SSF46689">
    <property type="entry name" value="Homeodomain-like"/>
    <property type="match status" value="2"/>
</dbReference>
<feature type="domain" description="HTH araC/xylS-type" evidence="7">
    <location>
        <begin position="145"/>
        <end position="236"/>
    </location>
</feature>
<keyword evidence="4" id="KW-0804">Transcription</keyword>
<keyword evidence="3" id="KW-0238">DNA-binding</keyword>
<dbReference type="SMART" id="SM00342">
    <property type="entry name" value="HTH_ARAC"/>
    <property type="match status" value="1"/>
</dbReference>
<dbReference type="EMBL" id="JABZRD010000543">
    <property type="protein sequence ID" value="MBF1284485.1"/>
    <property type="molecule type" value="Genomic_DNA"/>
</dbReference>
<dbReference type="InterPro" id="IPR001789">
    <property type="entry name" value="Sig_transdc_resp-reg_receiver"/>
</dbReference>
<sequence length="236" mass="27474">MKIMIVDDEPKIRRGMKTLLEEQDGFEVIGIYDNAMSSLSDMAEKQPNVLITDIKMPEYSGLDLIEKIREKDKNLYIIILSGYGSFKYAQRAIRSGVYRYLTKPTNPRELISVLREIELKIEGVNRTVSKSEENESVEVGNLLIRKALDYIELHYAEKIGLKTLSDALYISPNYFSDLFRRHMKVKFSDFLIEYRLKKACILLKKPEYKVSEIAEMVGFRDSTYFSTVFKKTYNLT</sequence>
<dbReference type="InterPro" id="IPR009057">
    <property type="entry name" value="Homeodomain-like_sf"/>
</dbReference>
<dbReference type="PROSITE" id="PS50110">
    <property type="entry name" value="RESPONSE_REGULATORY"/>
    <property type="match status" value="1"/>
</dbReference>
<dbReference type="CDD" id="cd17536">
    <property type="entry name" value="REC_YesN-like"/>
    <property type="match status" value="1"/>
</dbReference>
<evidence type="ECO:0000256" key="1">
    <source>
        <dbReference type="ARBA" id="ARBA00018672"/>
    </source>
</evidence>
<evidence type="ECO:0000256" key="4">
    <source>
        <dbReference type="ARBA" id="ARBA00023163"/>
    </source>
</evidence>
<proteinExistence type="predicted"/>
<name>A0A930DTV1_9FIRM</name>
<dbReference type="InterPro" id="IPR011006">
    <property type="entry name" value="CheY-like_superfamily"/>
</dbReference>
<gene>
    <name evidence="9" type="ORF">HXM93_08175</name>
</gene>
<accession>A0A930DTV1</accession>
<dbReference type="PANTHER" id="PTHR43280:SF28">
    <property type="entry name" value="HTH-TYPE TRANSCRIPTIONAL ACTIVATOR RHAS"/>
    <property type="match status" value="1"/>
</dbReference>
<dbReference type="Gene3D" id="3.40.50.2300">
    <property type="match status" value="1"/>
</dbReference>
<comment type="function">
    <text evidence="5">May play the central regulatory role in sporulation. It may be an element of the effector pathway responsible for the activation of sporulation genes in response to nutritional stress. Spo0A may act in concert with spo0H (a sigma factor) to control the expression of some genes that are critical to the sporulation process.</text>
</comment>
<dbReference type="PROSITE" id="PS01124">
    <property type="entry name" value="HTH_ARAC_FAMILY_2"/>
    <property type="match status" value="1"/>
</dbReference>
<evidence type="ECO:0000259" key="7">
    <source>
        <dbReference type="PROSITE" id="PS01124"/>
    </source>
</evidence>
<keyword evidence="2" id="KW-0805">Transcription regulation</keyword>
<evidence type="ECO:0000256" key="6">
    <source>
        <dbReference type="PROSITE-ProRule" id="PRU00169"/>
    </source>
</evidence>
<feature type="non-terminal residue" evidence="9">
    <location>
        <position position="236"/>
    </location>
</feature>
<evidence type="ECO:0000256" key="2">
    <source>
        <dbReference type="ARBA" id="ARBA00023015"/>
    </source>
</evidence>
<dbReference type="Gene3D" id="1.10.10.60">
    <property type="entry name" value="Homeodomain-like"/>
    <property type="match status" value="2"/>
</dbReference>
<dbReference type="GO" id="GO:0043565">
    <property type="term" value="F:sequence-specific DNA binding"/>
    <property type="evidence" value="ECO:0007669"/>
    <property type="project" value="InterPro"/>
</dbReference>
<evidence type="ECO:0000313" key="10">
    <source>
        <dbReference type="Proteomes" id="UP000709351"/>
    </source>
</evidence>